<comment type="caution">
    <text evidence="3">The sequence shown here is derived from an EMBL/GenBank/DDBJ whole genome shotgun (WGS) entry which is preliminary data.</text>
</comment>
<feature type="domain" description="DUF4167" evidence="2">
    <location>
        <begin position="24"/>
        <end position="85"/>
    </location>
</feature>
<dbReference type="EMBL" id="VSSR01000061">
    <property type="protein sequence ID" value="TYL76376.1"/>
    <property type="molecule type" value="Genomic_DNA"/>
</dbReference>
<gene>
    <name evidence="3" type="ORF">FXB38_31265</name>
</gene>
<feature type="region of interest" description="Disordered" evidence="1">
    <location>
        <begin position="1"/>
        <end position="38"/>
    </location>
</feature>
<organism evidence="3 4">
    <name type="scientific">Bradyrhizobium cytisi</name>
    <dbReference type="NCBI Taxonomy" id="515489"/>
    <lineage>
        <taxon>Bacteria</taxon>
        <taxon>Pseudomonadati</taxon>
        <taxon>Pseudomonadota</taxon>
        <taxon>Alphaproteobacteria</taxon>
        <taxon>Hyphomicrobiales</taxon>
        <taxon>Nitrobacteraceae</taxon>
        <taxon>Bradyrhizobium</taxon>
    </lineage>
</organism>
<name>A0A5S4W480_9BRAD</name>
<evidence type="ECO:0000313" key="3">
    <source>
        <dbReference type="EMBL" id="TYL76376.1"/>
    </source>
</evidence>
<evidence type="ECO:0000256" key="1">
    <source>
        <dbReference type="SAM" id="MobiDB-lite"/>
    </source>
</evidence>
<reference evidence="3 4" key="1">
    <citation type="submission" date="2019-08" db="EMBL/GenBank/DDBJ databases">
        <title>Bradyrhizobium hipponensis sp. nov., a rhizobium isolated from a Lupinus angustifolius root nodule in Tunisia.</title>
        <authorList>
            <person name="Off K."/>
            <person name="Rejili M."/>
            <person name="Mars M."/>
            <person name="Brachmann A."/>
            <person name="Marin M."/>
        </authorList>
    </citation>
    <scope>NUCLEOTIDE SEQUENCE [LARGE SCALE GENOMIC DNA]</scope>
    <source>
        <strain evidence="3 4">CTAW11</strain>
    </source>
</reference>
<dbReference type="AlphaFoldDB" id="A0A5S4W480"/>
<accession>A0A5S4W480</accession>
<protein>
    <submittedName>
        <fullName evidence="3">DUF4167 domain-containing protein</fullName>
    </submittedName>
</protein>
<feature type="compositionally biased region" description="Basic residues" evidence="1">
    <location>
        <begin position="20"/>
        <end position="33"/>
    </location>
</feature>
<dbReference type="OrthoDB" id="9816310at2"/>
<dbReference type="InterPro" id="IPR025430">
    <property type="entry name" value="DUF4167"/>
</dbReference>
<proteinExistence type="predicted"/>
<dbReference type="Proteomes" id="UP000324853">
    <property type="component" value="Unassembled WGS sequence"/>
</dbReference>
<keyword evidence="4" id="KW-1185">Reference proteome</keyword>
<dbReference type="Pfam" id="PF13763">
    <property type="entry name" value="DUF4167"/>
    <property type="match status" value="1"/>
</dbReference>
<sequence>MDMTTSALSGAVEPRFSIKMPRKSQMRKTKHAARNGIAINSSRNAQRHYERYLALARAEALKGDRIAAENYFQHAEHYLRSMRENGAAAPLGGRS</sequence>
<evidence type="ECO:0000313" key="4">
    <source>
        <dbReference type="Proteomes" id="UP000324853"/>
    </source>
</evidence>
<evidence type="ECO:0000259" key="2">
    <source>
        <dbReference type="Pfam" id="PF13763"/>
    </source>
</evidence>